<feature type="domain" description="Quinate/shikimate 5-dehydrogenase/glutamyl-tRNA reductase" evidence="7">
    <location>
        <begin position="354"/>
        <end position="428"/>
    </location>
</feature>
<accession>A0A3P3XPU0</accession>
<dbReference type="EMBL" id="FWDO01000004">
    <property type="protein sequence ID" value="SLM18290.1"/>
    <property type="molecule type" value="Genomic_DNA"/>
</dbReference>
<comment type="catalytic activity">
    <reaction evidence="6">
        <text>shikimate + NADP(+) = 3-dehydroshikimate + NADPH + H(+)</text>
        <dbReference type="Rhea" id="RHEA:17737"/>
        <dbReference type="ChEBI" id="CHEBI:15378"/>
        <dbReference type="ChEBI" id="CHEBI:16630"/>
        <dbReference type="ChEBI" id="CHEBI:36208"/>
        <dbReference type="ChEBI" id="CHEBI:57783"/>
        <dbReference type="ChEBI" id="CHEBI:58349"/>
        <dbReference type="EC" id="1.1.1.25"/>
    </reaction>
</comment>
<dbReference type="GO" id="GO:0003855">
    <property type="term" value="F:3-dehydroquinate dehydratase activity"/>
    <property type="evidence" value="ECO:0007669"/>
    <property type="project" value="InterPro"/>
</dbReference>
<dbReference type="InterPro" id="IPR013708">
    <property type="entry name" value="Shikimate_DH-bd_N"/>
</dbReference>
<dbReference type="GO" id="GO:0009073">
    <property type="term" value="P:aromatic amino acid family biosynthetic process"/>
    <property type="evidence" value="ECO:0007669"/>
    <property type="project" value="UniProtKB-KW"/>
</dbReference>
<dbReference type="SUPFAM" id="SSF51569">
    <property type="entry name" value="Aldolase"/>
    <property type="match status" value="1"/>
</dbReference>
<dbReference type="InterPro" id="IPR013785">
    <property type="entry name" value="Aldolase_TIM"/>
</dbReference>
<dbReference type="GO" id="GO:0004764">
    <property type="term" value="F:shikimate 3-dehydrogenase (NADP+) activity"/>
    <property type="evidence" value="ECO:0007669"/>
    <property type="project" value="UniProtKB-EC"/>
</dbReference>
<dbReference type="EC" id="1.1.1.25" evidence="2"/>
<dbReference type="Pfam" id="PF01488">
    <property type="entry name" value="Shikimate_DH"/>
    <property type="match status" value="1"/>
</dbReference>
<keyword evidence="5" id="KW-0028">Amino-acid biosynthesis</keyword>
<dbReference type="Pfam" id="PF08501">
    <property type="entry name" value="Shikimate_dh_N"/>
    <property type="match status" value="1"/>
</dbReference>
<evidence type="ECO:0000256" key="4">
    <source>
        <dbReference type="ARBA" id="ARBA00023002"/>
    </source>
</evidence>
<evidence type="ECO:0000259" key="8">
    <source>
        <dbReference type="Pfam" id="PF08501"/>
    </source>
</evidence>
<dbReference type="GO" id="GO:0009423">
    <property type="term" value="P:chorismate biosynthetic process"/>
    <property type="evidence" value="ECO:0007669"/>
    <property type="project" value="UniProtKB-UniPathway"/>
</dbReference>
<dbReference type="Pfam" id="PF01487">
    <property type="entry name" value="DHquinase_I"/>
    <property type="match status" value="1"/>
</dbReference>
<dbReference type="CDD" id="cd01065">
    <property type="entry name" value="NAD_bind_Shikimate_DH"/>
    <property type="match status" value="1"/>
</dbReference>
<protein>
    <recommendedName>
        <fullName evidence="2">shikimate dehydrogenase (NADP(+))</fullName>
        <ecNumber evidence="2">1.1.1.25</ecNumber>
    </recommendedName>
</protein>
<organism evidence="9">
    <name type="scientific">uncultured spirochete</name>
    <dbReference type="NCBI Taxonomy" id="156406"/>
    <lineage>
        <taxon>Bacteria</taxon>
        <taxon>Pseudomonadati</taxon>
        <taxon>Spirochaetota</taxon>
        <taxon>Spirochaetia</taxon>
        <taxon>Spirochaetales</taxon>
        <taxon>environmental samples</taxon>
    </lineage>
</organism>
<gene>
    <name evidence="9" type="ORF">SPIRO4BDMA_40862</name>
</gene>
<reference evidence="9" key="1">
    <citation type="submission" date="2017-02" db="EMBL/GenBank/DDBJ databases">
        <authorList>
            <person name="Regsiter A."/>
            <person name="William W."/>
        </authorList>
    </citation>
    <scope>NUCLEOTIDE SEQUENCE</scope>
    <source>
        <strain evidence="9">BdmA 4</strain>
    </source>
</reference>
<keyword evidence="3" id="KW-0521">NADP</keyword>
<dbReference type="Gene3D" id="3.20.20.70">
    <property type="entry name" value="Aldolase class I"/>
    <property type="match status" value="1"/>
</dbReference>
<evidence type="ECO:0000256" key="5">
    <source>
        <dbReference type="ARBA" id="ARBA00023141"/>
    </source>
</evidence>
<feature type="domain" description="Shikimate dehydrogenase substrate binding N-terminal" evidence="8">
    <location>
        <begin position="249"/>
        <end position="326"/>
    </location>
</feature>
<dbReference type="InterPro" id="IPR036291">
    <property type="entry name" value="NAD(P)-bd_dom_sf"/>
</dbReference>
<dbReference type="InterPro" id="IPR046346">
    <property type="entry name" value="Aminoacid_DH-like_N_sf"/>
</dbReference>
<name>A0A3P3XPU0_9SPIR</name>
<keyword evidence="5" id="KW-0057">Aromatic amino acid biosynthesis</keyword>
<dbReference type="Gene3D" id="3.40.50.720">
    <property type="entry name" value="NAD(P)-binding Rossmann-like Domain"/>
    <property type="match status" value="1"/>
</dbReference>
<dbReference type="InterPro" id="IPR022893">
    <property type="entry name" value="Shikimate_DH_fam"/>
</dbReference>
<dbReference type="UniPathway" id="UPA00053">
    <property type="reaction ID" value="UER00087"/>
</dbReference>
<sequence length="508" mass="56902">MEKNDRPKICICLTGETIAEDLRILERYRSMVDYAELRADCLDPNERFYIRSFPEKAGLPCILTIRRLQDGGKFEDGEGVRLVLFAKALSFPKAEASANYAFVDLECDFKAPVVEEACHTFGTRIVRSLIYRDSLPENLDTAYDQLTLEEDEIPKLTVNPQNSADFIRFLEWSLQRPKRDQILIARGPYGIVSRILAWRLGSMWTYASPLQYGMEMAAPGHLDPQDLVNIYNFDLVDPDTVIYTLIGQHSIAQSLSPYLHNTAFRKMGKNALLVPTPVDSFSDGLKILEMLGGKGAAITVPFKEDVLPFLAIHSTDVKRIGACNTLVWRDSAWAGYNTDADGFERSLLEFLGKQDISGCRATLIGAGGAAKSIALALFRKGAHALVLNRTYSAGRDLARKYDFSYTHLDDRAIDQISEYSNLIVQATSLGMKGESDPINFYEFKGSEAVFDLIYHPSKTVLLKRAEAAGCRTINGYKMLCYQAAGQYKLWMNEPPPDIYAQLEQPESS</sequence>
<dbReference type="PANTHER" id="PTHR21089">
    <property type="entry name" value="SHIKIMATE DEHYDROGENASE"/>
    <property type="match status" value="1"/>
</dbReference>
<dbReference type="Gene3D" id="3.40.50.10860">
    <property type="entry name" value="Leucine Dehydrogenase, chain A, domain 1"/>
    <property type="match status" value="1"/>
</dbReference>
<dbReference type="AlphaFoldDB" id="A0A3P3XPU0"/>
<evidence type="ECO:0000256" key="2">
    <source>
        <dbReference type="ARBA" id="ARBA00012962"/>
    </source>
</evidence>
<proteinExistence type="predicted"/>
<evidence type="ECO:0000256" key="3">
    <source>
        <dbReference type="ARBA" id="ARBA00022857"/>
    </source>
</evidence>
<dbReference type="CDD" id="cd00502">
    <property type="entry name" value="DHQase_I"/>
    <property type="match status" value="1"/>
</dbReference>
<evidence type="ECO:0000256" key="6">
    <source>
        <dbReference type="ARBA" id="ARBA00049442"/>
    </source>
</evidence>
<evidence type="ECO:0000313" key="9">
    <source>
        <dbReference type="EMBL" id="SLM18290.1"/>
    </source>
</evidence>
<dbReference type="PANTHER" id="PTHR21089:SF1">
    <property type="entry name" value="BIFUNCTIONAL 3-DEHYDROQUINATE DEHYDRATASE_SHIKIMATE DEHYDROGENASE, CHLOROPLASTIC"/>
    <property type="match status" value="1"/>
</dbReference>
<evidence type="ECO:0000259" key="7">
    <source>
        <dbReference type="Pfam" id="PF01488"/>
    </source>
</evidence>
<keyword evidence="4" id="KW-0560">Oxidoreductase</keyword>
<dbReference type="GO" id="GO:0019632">
    <property type="term" value="P:shikimate metabolic process"/>
    <property type="evidence" value="ECO:0007669"/>
    <property type="project" value="TreeGrafter"/>
</dbReference>
<evidence type="ECO:0000256" key="1">
    <source>
        <dbReference type="ARBA" id="ARBA00004871"/>
    </source>
</evidence>
<dbReference type="SUPFAM" id="SSF53223">
    <property type="entry name" value="Aminoacid dehydrogenase-like, N-terminal domain"/>
    <property type="match status" value="1"/>
</dbReference>
<dbReference type="SUPFAM" id="SSF51735">
    <property type="entry name" value="NAD(P)-binding Rossmann-fold domains"/>
    <property type="match status" value="1"/>
</dbReference>
<dbReference type="InterPro" id="IPR001381">
    <property type="entry name" value="DHquinase_I"/>
</dbReference>
<dbReference type="InterPro" id="IPR006151">
    <property type="entry name" value="Shikm_DH/Glu-tRNA_Rdtase"/>
</dbReference>
<comment type="pathway">
    <text evidence="1">Metabolic intermediate biosynthesis; chorismate biosynthesis; chorismate from D-erythrose 4-phosphate and phosphoenolpyruvate: step 4/7.</text>
</comment>